<evidence type="ECO:0000313" key="6">
    <source>
        <dbReference type="Proteomes" id="UP000288716"/>
    </source>
</evidence>
<feature type="non-terminal residue" evidence="5">
    <location>
        <position position="1"/>
    </location>
</feature>
<dbReference type="OrthoDB" id="3183924at2759"/>
<dbReference type="InterPro" id="IPR047234">
    <property type="entry name" value="GRAF_fam"/>
</dbReference>
<dbReference type="EMBL" id="NCKV01004436">
    <property type="protein sequence ID" value="RWS24765.1"/>
    <property type="molecule type" value="Genomic_DNA"/>
</dbReference>
<organism evidence="5 6">
    <name type="scientific">Leptotrombidium deliense</name>
    <dbReference type="NCBI Taxonomy" id="299467"/>
    <lineage>
        <taxon>Eukaryota</taxon>
        <taxon>Metazoa</taxon>
        <taxon>Ecdysozoa</taxon>
        <taxon>Arthropoda</taxon>
        <taxon>Chelicerata</taxon>
        <taxon>Arachnida</taxon>
        <taxon>Acari</taxon>
        <taxon>Acariformes</taxon>
        <taxon>Trombidiformes</taxon>
        <taxon>Prostigmata</taxon>
        <taxon>Anystina</taxon>
        <taxon>Parasitengona</taxon>
        <taxon>Trombiculoidea</taxon>
        <taxon>Trombiculidae</taxon>
        <taxon>Leptotrombidium</taxon>
    </lineage>
</organism>
<evidence type="ECO:0000256" key="1">
    <source>
        <dbReference type="ARBA" id="ARBA00022443"/>
    </source>
</evidence>
<evidence type="ECO:0000259" key="4">
    <source>
        <dbReference type="PROSITE" id="PS50002"/>
    </source>
</evidence>
<comment type="caution">
    <text evidence="5">The sequence shown here is derived from an EMBL/GenBank/DDBJ whole genome shotgun (WGS) entry which is preliminary data.</text>
</comment>
<feature type="domain" description="SH3" evidence="4">
    <location>
        <begin position="35"/>
        <end position="94"/>
    </location>
</feature>
<dbReference type="AlphaFoldDB" id="A0A443SBI3"/>
<dbReference type="Pfam" id="PF14604">
    <property type="entry name" value="SH3_9"/>
    <property type="match status" value="1"/>
</dbReference>
<evidence type="ECO:0000313" key="5">
    <source>
        <dbReference type="EMBL" id="RWS24765.1"/>
    </source>
</evidence>
<dbReference type="Proteomes" id="UP000288716">
    <property type="component" value="Unassembled WGS sequence"/>
</dbReference>
<dbReference type="SUPFAM" id="SSF50044">
    <property type="entry name" value="SH3-domain"/>
    <property type="match status" value="1"/>
</dbReference>
<reference evidence="5 6" key="1">
    <citation type="journal article" date="2018" name="Gigascience">
        <title>Genomes of trombidid mites reveal novel predicted allergens and laterally-transferred genes associated with secondary metabolism.</title>
        <authorList>
            <person name="Dong X."/>
            <person name="Chaisiri K."/>
            <person name="Xia D."/>
            <person name="Armstrong S.D."/>
            <person name="Fang Y."/>
            <person name="Donnelly M.J."/>
            <person name="Kadowaki T."/>
            <person name="McGarry J.W."/>
            <person name="Darby A.C."/>
            <person name="Makepeace B.L."/>
        </authorList>
    </citation>
    <scope>NUCLEOTIDE SEQUENCE [LARGE SCALE GENOMIC DNA]</scope>
    <source>
        <strain evidence="5">UoL-UT</strain>
    </source>
</reference>
<dbReference type="PANTHER" id="PTHR12552:SF1">
    <property type="entry name" value="RHO GTPASE-ACTIVATING PROTEIN GRAF"/>
    <property type="match status" value="1"/>
</dbReference>
<accession>A0A443SBI3</accession>
<feature type="region of interest" description="Disordered" evidence="3">
    <location>
        <begin position="1"/>
        <end position="37"/>
    </location>
</feature>
<protein>
    <recommendedName>
        <fullName evidence="4">SH3 domain-containing protein</fullName>
    </recommendedName>
</protein>
<gene>
    <name evidence="5" type="ORF">B4U80_06520</name>
</gene>
<dbReference type="InterPro" id="IPR001452">
    <property type="entry name" value="SH3_domain"/>
</dbReference>
<dbReference type="InterPro" id="IPR036028">
    <property type="entry name" value="SH3-like_dom_sf"/>
</dbReference>
<dbReference type="GO" id="GO:0005096">
    <property type="term" value="F:GTPase activator activity"/>
    <property type="evidence" value="ECO:0007669"/>
    <property type="project" value="InterPro"/>
</dbReference>
<dbReference type="FunFam" id="2.30.30.40:FF:000055">
    <property type="entry name" value="rho GTPase-activating protein 26 isoform X1"/>
    <property type="match status" value="1"/>
</dbReference>
<evidence type="ECO:0000256" key="3">
    <source>
        <dbReference type="SAM" id="MobiDB-lite"/>
    </source>
</evidence>
<keyword evidence="1 2" id="KW-0728">SH3 domain</keyword>
<dbReference type="STRING" id="299467.A0A443SBI3"/>
<dbReference type="PROSITE" id="PS50002">
    <property type="entry name" value="SH3"/>
    <property type="match status" value="1"/>
</dbReference>
<dbReference type="Gene3D" id="2.30.30.40">
    <property type="entry name" value="SH3 Domains"/>
    <property type="match status" value="1"/>
</dbReference>
<keyword evidence="6" id="KW-1185">Reference proteome</keyword>
<evidence type="ECO:0000256" key="2">
    <source>
        <dbReference type="PROSITE-ProRule" id="PRU00192"/>
    </source>
</evidence>
<dbReference type="CDD" id="cd11882">
    <property type="entry name" value="SH3_GRAF-like"/>
    <property type="match status" value="1"/>
</dbReference>
<dbReference type="VEuPathDB" id="VectorBase:LDEU007274"/>
<dbReference type="PANTHER" id="PTHR12552">
    <property type="entry name" value="OLIGOPHRENIN 1"/>
    <property type="match status" value="1"/>
</dbReference>
<sequence length="94" mass="10149">SNRQSQPQQSSNSNTSASNAGSLPSNNSSSVSSQNGGRKVRTLYACVGENESELSFEPNVIIANVRQSREPGWLEGSYNGRVGLIPQNYVQFID</sequence>
<proteinExistence type="predicted"/>
<dbReference type="SMART" id="SM00326">
    <property type="entry name" value="SH3"/>
    <property type="match status" value="1"/>
</dbReference>
<name>A0A443SBI3_9ACAR</name>